<evidence type="ECO:0000313" key="8">
    <source>
        <dbReference type="EMBL" id="ORB53309.1"/>
    </source>
</evidence>
<feature type="transmembrane region" description="Helical" evidence="7">
    <location>
        <begin position="79"/>
        <end position="99"/>
    </location>
</feature>
<dbReference type="InterPro" id="IPR019108">
    <property type="entry name" value="Caa3_assmbl_CtaG-rel"/>
</dbReference>
<gene>
    <name evidence="8" type="ORF">BST43_18505</name>
</gene>
<dbReference type="Pfam" id="PF09678">
    <property type="entry name" value="Caa3_CtaG"/>
    <property type="match status" value="1"/>
</dbReference>
<comment type="subcellular location">
    <subcellularLocation>
        <location evidence="1">Cell membrane</location>
        <topology evidence="1">Multi-pass membrane protein</topology>
    </subcellularLocation>
</comment>
<feature type="transmembrane region" description="Helical" evidence="7">
    <location>
        <begin position="20"/>
        <end position="39"/>
    </location>
</feature>
<dbReference type="STRING" id="1578165.BKG68_19690"/>
<feature type="transmembrane region" description="Helical" evidence="7">
    <location>
        <begin position="51"/>
        <end position="73"/>
    </location>
</feature>
<dbReference type="Proteomes" id="UP000192434">
    <property type="component" value="Unassembled WGS sequence"/>
</dbReference>
<accession>A0A1X0IWJ1</accession>
<dbReference type="OrthoDB" id="4528950at2"/>
<feature type="transmembrane region" description="Helical" evidence="7">
    <location>
        <begin position="194"/>
        <end position="215"/>
    </location>
</feature>
<evidence type="ECO:0000313" key="9">
    <source>
        <dbReference type="Proteomes" id="UP000192434"/>
    </source>
</evidence>
<evidence type="ECO:0000256" key="5">
    <source>
        <dbReference type="ARBA" id="ARBA00023136"/>
    </source>
</evidence>
<protein>
    <submittedName>
        <fullName evidence="8">Copper resistance protein CopD</fullName>
    </submittedName>
</protein>
<proteinExistence type="predicted"/>
<feature type="transmembrane region" description="Helical" evidence="7">
    <location>
        <begin position="164"/>
        <end position="182"/>
    </location>
</feature>
<feature type="region of interest" description="Disordered" evidence="6">
    <location>
        <begin position="288"/>
        <end position="320"/>
    </location>
</feature>
<dbReference type="RefSeq" id="WP_083018118.1">
    <property type="nucleotide sequence ID" value="NZ_MVII01000025.1"/>
</dbReference>
<organism evidence="8 9">
    <name type="scientific">Mycobacteroides saopaulense</name>
    <dbReference type="NCBI Taxonomy" id="1578165"/>
    <lineage>
        <taxon>Bacteria</taxon>
        <taxon>Bacillati</taxon>
        <taxon>Actinomycetota</taxon>
        <taxon>Actinomycetes</taxon>
        <taxon>Mycobacteriales</taxon>
        <taxon>Mycobacteriaceae</taxon>
        <taxon>Mycobacteroides</taxon>
    </lineage>
</organism>
<evidence type="ECO:0000256" key="3">
    <source>
        <dbReference type="ARBA" id="ARBA00022692"/>
    </source>
</evidence>
<evidence type="ECO:0000256" key="6">
    <source>
        <dbReference type="SAM" id="MobiDB-lite"/>
    </source>
</evidence>
<dbReference type="AlphaFoldDB" id="A0A1X0IWJ1"/>
<keyword evidence="3 7" id="KW-0812">Transmembrane</keyword>
<comment type="caution">
    <text evidence="8">The sequence shown here is derived from an EMBL/GenBank/DDBJ whole genome shotgun (WGS) entry which is preliminary data.</text>
</comment>
<name>A0A1X0IWJ1_9MYCO</name>
<evidence type="ECO:0000256" key="4">
    <source>
        <dbReference type="ARBA" id="ARBA00022989"/>
    </source>
</evidence>
<reference evidence="8 9" key="1">
    <citation type="submission" date="2016-12" db="EMBL/GenBank/DDBJ databases">
        <title>The new phylogeny of genus Mycobacterium.</title>
        <authorList>
            <person name="Tortoli E."/>
            <person name="Trovato A."/>
            <person name="Cirillo D.M."/>
        </authorList>
    </citation>
    <scope>NUCLEOTIDE SEQUENCE [LARGE SCALE GENOMIC DNA]</scope>
    <source>
        <strain evidence="8 9">CCUG 66554</strain>
    </source>
</reference>
<feature type="transmembrane region" description="Helical" evidence="7">
    <location>
        <begin position="242"/>
        <end position="262"/>
    </location>
</feature>
<evidence type="ECO:0000256" key="2">
    <source>
        <dbReference type="ARBA" id="ARBA00022475"/>
    </source>
</evidence>
<sequence length="320" mass="35542">MFSPTEPLSWATAWQTWHVDIATATFTAVLGIGYCWALVHARRRHVEISATWVSCFFIGIGCWALASVSMIGAYAHVLFWVRALQVVLLLLVAPFFFALGRPLTVVRSALRPDGQARFDRTISSTATRFLTHPLTTSIAMLAAPWLLYLTPWYTASLTHGSLDAVTRILLTSIGFAYFYARLQLDPVPRKYPQLISLFISVAETIGDGVLGLVLWQGPLIATTYYRALHRSWGPDPRTDQSIGAGILWILGDVLGLPFLLLLMRALSADDKAHAAQIDAELDRIDRSSTNSAGDAAAQDNAPSTLWWENDPQLNDRFKRR</sequence>
<dbReference type="GO" id="GO:0005886">
    <property type="term" value="C:plasma membrane"/>
    <property type="evidence" value="ECO:0007669"/>
    <property type="project" value="UniProtKB-SubCell"/>
</dbReference>
<keyword evidence="2" id="KW-1003">Cell membrane</keyword>
<keyword evidence="5 7" id="KW-0472">Membrane</keyword>
<dbReference type="EMBL" id="MVII01000025">
    <property type="protein sequence ID" value="ORB53309.1"/>
    <property type="molecule type" value="Genomic_DNA"/>
</dbReference>
<feature type="transmembrane region" description="Helical" evidence="7">
    <location>
        <begin position="129"/>
        <end position="149"/>
    </location>
</feature>
<evidence type="ECO:0000256" key="1">
    <source>
        <dbReference type="ARBA" id="ARBA00004651"/>
    </source>
</evidence>
<evidence type="ECO:0000256" key="7">
    <source>
        <dbReference type="SAM" id="Phobius"/>
    </source>
</evidence>
<keyword evidence="4 7" id="KW-1133">Transmembrane helix</keyword>